<protein>
    <submittedName>
        <fullName evidence="1">Matrix metalloproteinase-11</fullName>
    </submittedName>
</protein>
<evidence type="ECO:0000313" key="2">
    <source>
        <dbReference type="Proteomes" id="UP000431684"/>
    </source>
</evidence>
<dbReference type="GO" id="GO:0008237">
    <property type="term" value="F:metallopeptidase activity"/>
    <property type="evidence" value="ECO:0007669"/>
    <property type="project" value="InterPro"/>
</dbReference>
<dbReference type="Proteomes" id="UP000431684">
    <property type="component" value="Unassembled WGS sequence"/>
</dbReference>
<reference evidence="1 2" key="1">
    <citation type="submission" date="2019-11" db="EMBL/GenBank/DDBJ databases">
        <title>Draft Genome Sequences of Six Type Strains of the Genus Massilia.</title>
        <authorList>
            <person name="Miess H."/>
            <person name="Frediansyah A."/>
            <person name="Goeker M."/>
            <person name="Gross H."/>
        </authorList>
    </citation>
    <scope>NUCLEOTIDE SEQUENCE [LARGE SCALE GENOMIC DNA]</scope>
    <source>
        <strain evidence="1 2">DSM 17513</strain>
    </source>
</reference>
<gene>
    <name evidence="1" type="ORF">GJV26_02890</name>
</gene>
<dbReference type="Gene3D" id="3.40.390.10">
    <property type="entry name" value="Collagenase (Catalytic Domain)"/>
    <property type="match status" value="1"/>
</dbReference>
<keyword evidence="2" id="KW-1185">Reference proteome</keyword>
<organism evidence="1 2">
    <name type="scientific">Pseudoduganella dura</name>
    <dbReference type="NCBI Taxonomy" id="321982"/>
    <lineage>
        <taxon>Bacteria</taxon>
        <taxon>Pseudomonadati</taxon>
        <taxon>Pseudomonadota</taxon>
        <taxon>Betaproteobacteria</taxon>
        <taxon>Burkholderiales</taxon>
        <taxon>Oxalobacteraceae</taxon>
        <taxon>Telluria group</taxon>
        <taxon>Pseudoduganella</taxon>
    </lineage>
</organism>
<dbReference type="EMBL" id="WNWM01000002">
    <property type="protein sequence ID" value="MUI11439.1"/>
    <property type="molecule type" value="Genomic_DNA"/>
</dbReference>
<proteinExistence type="predicted"/>
<dbReference type="AlphaFoldDB" id="A0A6I3X3N2"/>
<comment type="caution">
    <text evidence="1">The sequence shown here is derived from an EMBL/GenBank/DDBJ whole genome shotgun (WGS) entry which is preliminary data.</text>
</comment>
<dbReference type="SUPFAM" id="SSF55486">
    <property type="entry name" value="Metalloproteases ('zincins'), catalytic domain"/>
    <property type="match status" value="1"/>
</dbReference>
<evidence type="ECO:0000313" key="1">
    <source>
        <dbReference type="EMBL" id="MUI11439.1"/>
    </source>
</evidence>
<accession>A0A6I3X3N2</accession>
<name>A0A6I3X3N2_9BURK</name>
<dbReference type="InterPro" id="IPR024079">
    <property type="entry name" value="MetalloPept_cat_dom_sf"/>
</dbReference>
<sequence>MCATDSRGHERPRGASKLDLLVDASEGFIPLWGRDVTLRWRFNQFSLEAFEQPDAAAAAVRLLLGKGVEQWGEGAPVKLSERDDAYDFEIAIREADRCSVSGCVLASAFFPDPGRHELKIYPKFFELDETEQVETMAHELGHVFGLRHFFALISETRWPSEVFGEHDASKPFSIMNYGAASTMTDADRRDLKLLYEGAWSGQLREINGTPVRLMRPYHEAQEADRLVALTALLRTS</sequence>